<keyword evidence="1" id="KW-1015">Disulfide bond</keyword>
<comment type="caution">
    <text evidence="5">The sequence shown here is derived from an EMBL/GenBank/DDBJ whole genome shotgun (WGS) entry which is preliminary data.</text>
</comment>
<dbReference type="FunFam" id="2.40.10.10:FF:000002">
    <property type="entry name" value="Transmembrane protease serine"/>
    <property type="match status" value="1"/>
</dbReference>
<evidence type="ECO:0000256" key="1">
    <source>
        <dbReference type="ARBA" id="ARBA00023157"/>
    </source>
</evidence>
<dbReference type="EMBL" id="JBDJPC010000010">
    <property type="protein sequence ID" value="KAL1490234.1"/>
    <property type="molecule type" value="Genomic_DNA"/>
</dbReference>
<feature type="domain" description="Peptidase S1" evidence="4">
    <location>
        <begin position="89"/>
        <end position="346"/>
    </location>
</feature>
<name>A0ABD1E925_HYPHA</name>
<dbReference type="AlphaFoldDB" id="A0ABD1E925"/>
<dbReference type="InterPro" id="IPR001254">
    <property type="entry name" value="Trypsin_dom"/>
</dbReference>
<dbReference type="Pfam" id="PF00089">
    <property type="entry name" value="Trypsin"/>
    <property type="match status" value="1"/>
</dbReference>
<sequence>MGVKHGLWVLNRSIWCYALLLGLSNCQAPSCTLPQFCRDGPIIDPRISNRVGNNPSQSRAQEVLVPNIVNPNPTPLPNCPPGYIPCVNVTCGSPTVQPSSQDGFATENSFPWQVFIRNNNNIAVKNGYAGGGVLLGQNYVLTAAHKISNLTSISVLLGVYRTNNLVNVQTSQVAQAWIHSNYNPTYLKNDIAILRLATPININENAMPICLPTSGSSFIGSPSTACVVSGWGQTSFALDDAPTQTLKQVHVPIVTNDQCSASYTTILGPTNAAAYLDFPNEICAGGQAQLDSCTQDGGSPLVCSTIPGQFNLVGLVLWGKDCGQPGRYGVYLNVPVYLSWIQCMFQCIAGNSNCAACPARRYL</sequence>
<keyword evidence="3" id="KW-0732">Signal</keyword>
<proteinExistence type="inferred from homology"/>
<dbReference type="PROSITE" id="PS50240">
    <property type="entry name" value="TRYPSIN_DOM"/>
    <property type="match status" value="1"/>
</dbReference>
<dbReference type="InterPro" id="IPR051487">
    <property type="entry name" value="Ser/Thr_Proteases_Immune/Dev"/>
</dbReference>
<accession>A0ABD1E925</accession>
<evidence type="ECO:0000256" key="3">
    <source>
        <dbReference type="SAM" id="SignalP"/>
    </source>
</evidence>
<dbReference type="InterPro" id="IPR001314">
    <property type="entry name" value="Peptidase_S1A"/>
</dbReference>
<evidence type="ECO:0000256" key="2">
    <source>
        <dbReference type="ARBA" id="ARBA00024195"/>
    </source>
</evidence>
<protein>
    <recommendedName>
        <fullName evidence="4">Peptidase S1 domain-containing protein</fullName>
    </recommendedName>
</protein>
<dbReference type="CDD" id="cd00190">
    <property type="entry name" value="Tryp_SPc"/>
    <property type="match status" value="1"/>
</dbReference>
<dbReference type="InterPro" id="IPR009003">
    <property type="entry name" value="Peptidase_S1_PA"/>
</dbReference>
<evidence type="ECO:0000313" key="5">
    <source>
        <dbReference type="EMBL" id="KAL1490234.1"/>
    </source>
</evidence>
<comment type="similarity">
    <text evidence="2">Belongs to the peptidase S1 family. CLIP subfamily.</text>
</comment>
<dbReference type="Proteomes" id="UP001566132">
    <property type="component" value="Unassembled WGS sequence"/>
</dbReference>
<reference evidence="5 6" key="1">
    <citation type="submission" date="2024-05" db="EMBL/GenBank/DDBJ databases">
        <title>Genetic variation in Jamaican populations of the coffee berry borer (Hypothenemus hampei).</title>
        <authorList>
            <person name="Errbii M."/>
            <person name="Myrie A."/>
        </authorList>
    </citation>
    <scope>NUCLEOTIDE SEQUENCE [LARGE SCALE GENOMIC DNA]</scope>
    <source>
        <strain evidence="5">JA-Hopewell-2020-01-JO</strain>
        <tissue evidence="5">Whole body</tissue>
    </source>
</reference>
<dbReference type="Gene3D" id="2.40.10.10">
    <property type="entry name" value="Trypsin-like serine proteases"/>
    <property type="match status" value="1"/>
</dbReference>
<organism evidence="5 6">
    <name type="scientific">Hypothenemus hampei</name>
    <name type="common">Coffee berry borer</name>
    <dbReference type="NCBI Taxonomy" id="57062"/>
    <lineage>
        <taxon>Eukaryota</taxon>
        <taxon>Metazoa</taxon>
        <taxon>Ecdysozoa</taxon>
        <taxon>Arthropoda</taxon>
        <taxon>Hexapoda</taxon>
        <taxon>Insecta</taxon>
        <taxon>Pterygota</taxon>
        <taxon>Neoptera</taxon>
        <taxon>Endopterygota</taxon>
        <taxon>Coleoptera</taxon>
        <taxon>Polyphaga</taxon>
        <taxon>Cucujiformia</taxon>
        <taxon>Curculionidae</taxon>
        <taxon>Scolytinae</taxon>
        <taxon>Hypothenemus</taxon>
    </lineage>
</organism>
<dbReference type="PANTHER" id="PTHR24256">
    <property type="entry name" value="TRYPTASE-RELATED"/>
    <property type="match status" value="1"/>
</dbReference>
<dbReference type="InterPro" id="IPR043504">
    <property type="entry name" value="Peptidase_S1_PA_chymotrypsin"/>
</dbReference>
<feature type="signal peptide" evidence="3">
    <location>
        <begin position="1"/>
        <end position="26"/>
    </location>
</feature>
<gene>
    <name evidence="5" type="ORF">ABEB36_012963</name>
</gene>
<evidence type="ECO:0000259" key="4">
    <source>
        <dbReference type="PROSITE" id="PS50240"/>
    </source>
</evidence>
<keyword evidence="6" id="KW-1185">Reference proteome</keyword>
<dbReference type="SMART" id="SM00020">
    <property type="entry name" value="Tryp_SPc"/>
    <property type="match status" value="1"/>
</dbReference>
<evidence type="ECO:0000313" key="6">
    <source>
        <dbReference type="Proteomes" id="UP001566132"/>
    </source>
</evidence>
<dbReference type="PRINTS" id="PR00722">
    <property type="entry name" value="CHYMOTRYPSIN"/>
</dbReference>
<dbReference type="SUPFAM" id="SSF50494">
    <property type="entry name" value="Trypsin-like serine proteases"/>
    <property type="match status" value="1"/>
</dbReference>
<feature type="chain" id="PRO_5044745885" description="Peptidase S1 domain-containing protein" evidence="3">
    <location>
        <begin position="27"/>
        <end position="363"/>
    </location>
</feature>